<accession>A0A5B6UYC4</accession>
<reference evidence="2" key="1">
    <citation type="journal article" date="2019" name="Plant Biotechnol. J.">
        <title>Genome sequencing of the Australian wild diploid species Gossypium australe highlights disease resistance and delayed gland morphogenesis.</title>
        <authorList>
            <person name="Cai Y."/>
            <person name="Cai X."/>
            <person name="Wang Q."/>
            <person name="Wang P."/>
            <person name="Zhang Y."/>
            <person name="Cai C."/>
            <person name="Xu Y."/>
            <person name="Wang K."/>
            <person name="Zhou Z."/>
            <person name="Wang C."/>
            <person name="Geng S."/>
            <person name="Li B."/>
            <person name="Dong Q."/>
            <person name="Hou Y."/>
            <person name="Wang H."/>
            <person name="Ai P."/>
            <person name="Liu Z."/>
            <person name="Yi F."/>
            <person name="Sun M."/>
            <person name="An G."/>
            <person name="Cheng J."/>
            <person name="Zhang Y."/>
            <person name="Shi Q."/>
            <person name="Xie Y."/>
            <person name="Shi X."/>
            <person name="Chang Y."/>
            <person name="Huang F."/>
            <person name="Chen Y."/>
            <person name="Hong S."/>
            <person name="Mi L."/>
            <person name="Sun Q."/>
            <person name="Zhang L."/>
            <person name="Zhou B."/>
            <person name="Peng R."/>
            <person name="Zhang X."/>
            <person name="Liu F."/>
        </authorList>
    </citation>
    <scope>NUCLEOTIDE SEQUENCE [LARGE SCALE GENOMIC DNA]</scope>
    <source>
        <strain evidence="2">cv. PA1801</strain>
    </source>
</reference>
<gene>
    <name evidence="1" type="ORF">EPI10_028450</name>
</gene>
<protein>
    <submittedName>
        <fullName evidence="1">Aspartic peptidase</fullName>
    </submittedName>
</protein>
<dbReference type="PANTHER" id="PTHR33067">
    <property type="entry name" value="RNA-DIRECTED DNA POLYMERASE-RELATED"/>
    <property type="match status" value="1"/>
</dbReference>
<keyword evidence="2" id="KW-1185">Reference proteome</keyword>
<evidence type="ECO:0000313" key="1">
    <source>
        <dbReference type="EMBL" id="KAA3461916.1"/>
    </source>
</evidence>
<evidence type="ECO:0000313" key="2">
    <source>
        <dbReference type="Proteomes" id="UP000325315"/>
    </source>
</evidence>
<name>A0A5B6UYC4_9ROSI</name>
<dbReference type="Proteomes" id="UP000325315">
    <property type="component" value="Unassembled WGS sequence"/>
</dbReference>
<dbReference type="PANTHER" id="PTHR33067:SF39">
    <property type="entry name" value="TRANSCRIPTION FACTOR INTERACTOR AND REGULATOR CCHC(ZN) FAMILY"/>
    <property type="match status" value="1"/>
</dbReference>
<proteinExistence type="predicted"/>
<sequence length="194" mass="22399">MEDILEEYMAKNEAIIQSQATSLEVYRIKWGVVNDATIEERSLDFTNKKNSKLVVEQAMKENSNQKSVEVDSLVFPIKIPWQNNLNRWKEGHRHLFLSVYKNISKKFLDVMKQLHINIPLVEAVEQMPNYVIFMKNIISKKIRLGEFETVALTEGCIAILRNKLPTKLKGPRSFTIPCSFGNHYACAVDSRQLV</sequence>
<dbReference type="EMBL" id="SMMG02000009">
    <property type="protein sequence ID" value="KAA3461916.1"/>
    <property type="molecule type" value="Genomic_DNA"/>
</dbReference>
<dbReference type="AlphaFoldDB" id="A0A5B6UYC4"/>
<organism evidence="1 2">
    <name type="scientific">Gossypium australe</name>
    <dbReference type="NCBI Taxonomy" id="47621"/>
    <lineage>
        <taxon>Eukaryota</taxon>
        <taxon>Viridiplantae</taxon>
        <taxon>Streptophyta</taxon>
        <taxon>Embryophyta</taxon>
        <taxon>Tracheophyta</taxon>
        <taxon>Spermatophyta</taxon>
        <taxon>Magnoliopsida</taxon>
        <taxon>eudicotyledons</taxon>
        <taxon>Gunneridae</taxon>
        <taxon>Pentapetalae</taxon>
        <taxon>rosids</taxon>
        <taxon>malvids</taxon>
        <taxon>Malvales</taxon>
        <taxon>Malvaceae</taxon>
        <taxon>Malvoideae</taxon>
        <taxon>Gossypium</taxon>
    </lineage>
</organism>
<comment type="caution">
    <text evidence="1">The sequence shown here is derived from an EMBL/GenBank/DDBJ whole genome shotgun (WGS) entry which is preliminary data.</text>
</comment>